<dbReference type="RefSeq" id="WP_421953317.1">
    <property type="nucleotide sequence ID" value="NZ_AP025293.1"/>
</dbReference>
<dbReference type="Pfam" id="PF13645">
    <property type="entry name" value="YkuD_2"/>
    <property type="match status" value="1"/>
</dbReference>
<keyword evidence="1" id="KW-0614">Plasmid</keyword>
<protein>
    <recommendedName>
        <fullName evidence="3">Peptidase</fullName>
    </recommendedName>
</protein>
<sequence length="126" mass="14412">MSVHSGKYRLFVYDFNNDRIERSALVSHGCGESWWGADQSKTNPVFSNIPESHKSSLGKYKIGKRGWSNWGIHVNYRMHGLEKTNSNANRRDIVLHSWEQVLDQEPYPDGTAEGWGCPAVSNEVFR</sequence>
<evidence type="ECO:0008006" key="3">
    <source>
        <dbReference type="Google" id="ProtNLM"/>
    </source>
</evidence>
<dbReference type="InterPro" id="IPR032676">
    <property type="entry name" value="YkuD_2"/>
</dbReference>
<evidence type="ECO:0000313" key="2">
    <source>
        <dbReference type="Proteomes" id="UP001354989"/>
    </source>
</evidence>
<dbReference type="PANTHER" id="PTHR38477">
    <property type="entry name" value="HYPOTHETICAL EXPORTED PROTEIN"/>
    <property type="match status" value="1"/>
</dbReference>
<evidence type="ECO:0000313" key="1">
    <source>
        <dbReference type="EMBL" id="BDD00612.1"/>
    </source>
</evidence>
<dbReference type="Proteomes" id="UP001354989">
    <property type="component" value="Plasmid pPP1"/>
</dbReference>
<proteinExistence type="predicted"/>
<gene>
    <name evidence="1" type="ORF">PEPS_28920</name>
</gene>
<geneLocation type="plasmid" evidence="1 2">
    <name>pPP1</name>
</geneLocation>
<dbReference type="EMBL" id="AP025293">
    <property type="protein sequence ID" value="BDD00612.1"/>
    <property type="molecule type" value="Genomic_DNA"/>
</dbReference>
<organism evidence="1 2">
    <name type="scientific">Persicobacter psychrovividus</name>
    <dbReference type="NCBI Taxonomy" id="387638"/>
    <lineage>
        <taxon>Bacteria</taxon>
        <taxon>Pseudomonadati</taxon>
        <taxon>Bacteroidota</taxon>
        <taxon>Cytophagia</taxon>
        <taxon>Cytophagales</taxon>
        <taxon>Persicobacteraceae</taxon>
        <taxon>Persicobacter</taxon>
    </lineage>
</organism>
<accession>A0ABN6LH04</accession>
<dbReference type="PANTHER" id="PTHR38477:SF1">
    <property type="entry name" value="MUREIN L,D-TRANSPEPTIDASE CATALYTIC DOMAIN FAMILY PROTEIN"/>
    <property type="match status" value="1"/>
</dbReference>
<name>A0ABN6LH04_9BACT</name>
<keyword evidence="2" id="KW-1185">Reference proteome</keyword>
<reference evidence="1 2" key="1">
    <citation type="submission" date="2021-12" db="EMBL/GenBank/DDBJ databases">
        <title>Genome sequencing of bacteria with rrn-lacking chromosome and rrn-plasmid.</title>
        <authorList>
            <person name="Anda M."/>
            <person name="Iwasaki W."/>
        </authorList>
    </citation>
    <scope>NUCLEOTIDE SEQUENCE [LARGE SCALE GENOMIC DNA]</scope>
    <source>
        <strain evidence="1 2">NBRC 101262</strain>
        <plasmid evidence="1 2">pPP1</plasmid>
    </source>
</reference>